<accession>A0A2S7TY74</accession>
<dbReference type="PROSITE" id="PS50234">
    <property type="entry name" value="VWFA"/>
    <property type="match status" value="1"/>
</dbReference>
<dbReference type="InterPro" id="IPR002035">
    <property type="entry name" value="VWF_A"/>
</dbReference>
<dbReference type="InterPro" id="IPR036465">
    <property type="entry name" value="vWFA_dom_sf"/>
</dbReference>
<protein>
    <recommendedName>
        <fullName evidence="6">VWFA domain-containing protein</fullName>
    </recommendedName>
</protein>
<evidence type="ECO:0000256" key="5">
    <source>
        <dbReference type="SAM" id="Phobius"/>
    </source>
</evidence>
<dbReference type="Pfam" id="PF07584">
    <property type="entry name" value="BatA"/>
    <property type="match status" value="1"/>
</dbReference>
<keyword evidence="1" id="KW-1003">Cell membrane</keyword>
<reference evidence="7 8" key="1">
    <citation type="submission" date="2016-12" db="EMBL/GenBank/DDBJ databases">
        <title>Study of bacterial adaptation to deep sea.</title>
        <authorList>
            <person name="Song J."/>
            <person name="Yoshizawa S."/>
            <person name="Kogure K."/>
        </authorList>
    </citation>
    <scope>NUCLEOTIDE SEQUENCE [LARGE SCALE GENOMIC DNA]</scope>
    <source>
        <strain evidence="7 8">SAORIC-165</strain>
    </source>
</reference>
<dbReference type="SMART" id="SM00327">
    <property type="entry name" value="VWA"/>
    <property type="match status" value="1"/>
</dbReference>
<sequence>MDTHFTGYLFTQPWWLLLLLALIPLALLKNRAGSRSSIIFSSLSLLGSLGTRQRDIAGRISLAFLSLFIIFSAISLARPQKQNSHTERKASGIDIIISMDVSFSMEIADFRFDGRTVQRDLVSREVVKQFIKQRPNDRIGLIPFAGQPYQESPITLEHDWLLGKIDKVRPNRELSQGTAIGSALSASAIRLDKRQDTKSRIIILLTDGSNNSGKLSPIQAAEAAKTLGIKVYTVAIGTEGGRLNGQRNAAQEFDTETLEQIAKITDGEYYRAKSTNDLVKAFSSIDALEKTERTQKVVATYQDFHHYFTFAAALSLLGHLVILCFHKSAGPE</sequence>
<dbReference type="Gene3D" id="3.40.50.410">
    <property type="entry name" value="von Willebrand factor, type A domain"/>
    <property type="match status" value="1"/>
</dbReference>
<evidence type="ECO:0000256" key="1">
    <source>
        <dbReference type="ARBA" id="ARBA00022475"/>
    </source>
</evidence>
<gene>
    <name evidence="7" type="ORF">BSZ32_03800</name>
</gene>
<keyword evidence="3 5" id="KW-1133">Transmembrane helix</keyword>
<dbReference type="Pfam" id="PF00092">
    <property type="entry name" value="VWA"/>
    <property type="match status" value="1"/>
</dbReference>
<comment type="caution">
    <text evidence="7">The sequence shown here is derived from an EMBL/GenBank/DDBJ whole genome shotgun (WGS) entry which is preliminary data.</text>
</comment>
<dbReference type="EMBL" id="MQWA01000001">
    <property type="protein sequence ID" value="PQJ27708.1"/>
    <property type="molecule type" value="Genomic_DNA"/>
</dbReference>
<keyword evidence="8" id="KW-1185">Reference proteome</keyword>
<evidence type="ECO:0000256" key="3">
    <source>
        <dbReference type="ARBA" id="ARBA00022989"/>
    </source>
</evidence>
<dbReference type="InterPro" id="IPR024163">
    <property type="entry name" value="Aerotolerance_reg_N"/>
</dbReference>
<keyword evidence="2 5" id="KW-0812">Transmembrane</keyword>
<name>A0A2S7TY74_9BACT</name>
<evidence type="ECO:0000256" key="2">
    <source>
        <dbReference type="ARBA" id="ARBA00022692"/>
    </source>
</evidence>
<dbReference type="PANTHER" id="PTHR22550">
    <property type="entry name" value="SPORE GERMINATION PROTEIN"/>
    <property type="match status" value="1"/>
</dbReference>
<organism evidence="7 8">
    <name type="scientific">Rubritalea profundi</name>
    <dbReference type="NCBI Taxonomy" id="1658618"/>
    <lineage>
        <taxon>Bacteria</taxon>
        <taxon>Pseudomonadati</taxon>
        <taxon>Verrucomicrobiota</taxon>
        <taxon>Verrucomicrobiia</taxon>
        <taxon>Verrucomicrobiales</taxon>
        <taxon>Rubritaleaceae</taxon>
        <taxon>Rubritalea</taxon>
    </lineage>
</organism>
<dbReference type="AlphaFoldDB" id="A0A2S7TY74"/>
<evidence type="ECO:0000259" key="6">
    <source>
        <dbReference type="PROSITE" id="PS50234"/>
    </source>
</evidence>
<keyword evidence="4 5" id="KW-0472">Membrane</keyword>
<feature type="transmembrane region" description="Helical" evidence="5">
    <location>
        <begin position="12"/>
        <end position="28"/>
    </location>
</feature>
<dbReference type="InterPro" id="IPR050768">
    <property type="entry name" value="UPF0353/GerABKA_families"/>
</dbReference>
<feature type="transmembrane region" description="Helical" evidence="5">
    <location>
        <begin position="304"/>
        <end position="325"/>
    </location>
</feature>
<proteinExistence type="predicted"/>
<feature type="transmembrane region" description="Helical" evidence="5">
    <location>
        <begin position="56"/>
        <end position="77"/>
    </location>
</feature>
<evidence type="ECO:0000313" key="7">
    <source>
        <dbReference type="EMBL" id="PQJ27708.1"/>
    </source>
</evidence>
<dbReference type="SUPFAM" id="SSF53300">
    <property type="entry name" value="vWA-like"/>
    <property type="match status" value="1"/>
</dbReference>
<feature type="domain" description="VWFA" evidence="6">
    <location>
        <begin position="94"/>
        <end position="285"/>
    </location>
</feature>
<dbReference type="PANTHER" id="PTHR22550:SF5">
    <property type="entry name" value="LEUCINE ZIPPER PROTEIN 4"/>
    <property type="match status" value="1"/>
</dbReference>
<evidence type="ECO:0000256" key="4">
    <source>
        <dbReference type="ARBA" id="ARBA00023136"/>
    </source>
</evidence>
<evidence type="ECO:0000313" key="8">
    <source>
        <dbReference type="Proteomes" id="UP000239907"/>
    </source>
</evidence>
<dbReference type="Proteomes" id="UP000239907">
    <property type="component" value="Unassembled WGS sequence"/>
</dbReference>